<evidence type="ECO:0000313" key="12">
    <source>
        <dbReference type="EMBL" id="PRP78186.1"/>
    </source>
</evidence>
<evidence type="ECO:0000256" key="3">
    <source>
        <dbReference type="ARBA" id="ARBA00022898"/>
    </source>
</evidence>
<feature type="region of interest" description="Disordered" evidence="10">
    <location>
        <begin position="1"/>
        <end position="29"/>
    </location>
</feature>
<evidence type="ECO:0000256" key="8">
    <source>
        <dbReference type="ARBA" id="ARBA00049127"/>
    </source>
</evidence>
<evidence type="ECO:0000256" key="10">
    <source>
        <dbReference type="SAM" id="MobiDB-lite"/>
    </source>
</evidence>
<dbReference type="OrthoDB" id="5034579at2759"/>
<evidence type="ECO:0000256" key="9">
    <source>
        <dbReference type="PIRSR" id="PIRSR600183-50"/>
    </source>
</evidence>
<dbReference type="PROSITE" id="PS00878">
    <property type="entry name" value="ODR_DC_2_1"/>
    <property type="match status" value="1"/>
</dbReference>
<proteinExistence type="inferred from homology"/>
<dbReference type="InterPro" id="IPR002433">
    <property type="entry name" value="Orn_de-COase"/>
</dbReference>
<dbReference type="InParanoid" id="A0A2P6N2K5"/>
<dbReference type="EMBL" id="MDYQ01000237">
    <property type="protein sequence ID" value="PRP78186.1"/>
    <property type="molecule type" value="Genomic_DNA"/>
</dbReference>
<protein>
    <recommendedName>
        <fullName evidence="6">ornithine decarboxylase</fullName>
        <ecNumber evidence="6">4.1.1.17</ecNumber>
    </recommendedName>
</protein>
<dbReference type="InterPro" id="IPR029066">
    <property type="entry name" value="PLP-binding_barrel"/>
</dbReference>
<dbReference type="Proteomes" id="UP000241769">
    <property type="component" value="Unassembled WGS sequence"/>
</dbReference>
<keyword evidence="3 9" id="KW-0663">Pyridoxal phosphate</keyword>
<dbReference type="GO" id="GO:0033387">
    <property type="term" value="P:putrescine biosynthetic process from arginine, via ornithine"/>
    <property type="evidence" value="ECO:0007669"/>
    <property type="project" value="TreeGrafter"/>
</dbReference>
<name>A0A2P6N2K5_9EUKA</name>
<dbReference type="AlphaFoldDB" id="A0A2P6N2K5"/>
<evidence type="ECO:0000256" key="7">
    <source>
        <dbReference type="ARBA" id="ARBA00046672"/>
    </source>
</evidence>
<dbReference type="PANTHER" id="PTHR11482">
    <property type="entry name" value="ARGININE/DIAMINOPIMELATE/ORNITHINE DECARBOXYLASE"/>
    <property type="match status" value="1"/>
</dbReference>
<evidence type="ECO:0000256" key="5">
    <source>
        <dbReference type="ARBA" id="ARBA00034115"/>
    </source>
</evidence>
<evidence type="ECO:0000256" key="4">
    <source>
        <dbReference type="ARBA" id="ARBA00023239"/>
    </source>
</evidence>
<dbReference type="CDD" id="cd00622">
    <property type="entry name" value="PLPDE_III_ODC"/>
    <property type="match status" value="1"/>
</dbReference>
<comment type="similarity">
    <text evidence="2">Belongs to the Orn/Lys/Arg decarboxylase class-II family.</text>
</comment>
<comment type="subunit">
    <text evidence="7">Homodimer. Only the dimer is catalytically active, as the active sites are constructed of residues from both monomers.</text>
</comment>
<dbReference type="PRINTS" id="PR01179">
    <property type="entry name" value="ODADCRBXLASE"/>
</dbReference>
<dbReference type="PRINTS" id="PR01182">
    <property type="entry name" value="ORNDCRBXLASE"/>
</dbReference>
<sequence length="430" mass="47854">MLAIDSYPSYTKTSKPSSESTETTETETMSYQVPKDVVSKWSVEYVGSTPIEELIQKKIDESPEDAFYFVDLGRVVAKYKQWMENLPRAKPYYAIKCNPSTAVIKTLASFGVNFDCASQSEIQQILGCGVAPNRIIYANPCKMKSHIRYAKSMGVEMMTFDNKDELLKCAEVYPNAKLVLRIITDDSQSVCKFSTKFGAPLDVCEELIATAKDLGLNIVGISFHVGSGCMSVASFESAITNSARIFKMAENYGYKFNFLDLGGGWPGNDNESAIAFNDIAAAIRPLLDRLFPEDVKIIAEPGRYFVAESHTLAVNVFAKRAMDTGYGDRKFLYYVNDGVYQSFNCIFFDHNSPKALVFAPGDRTDLYRSTIFGPTCDSMDCIAKDILLPELEVGEWLYFKDMGAYTVAAASPFNGFQSCPTTYYIESDVL</sequence>
<dbReference type="GO" id="GO:0004586">
    <property type="term" value="F:ornithine decarboxylase activity"/>
    <property type="evidence" value="ECO:0007669"/>
    <property type="project" value="UniProtKB-EC"/>
</dbReference>
<comment type="pathway">
    <text evidence="5">Amine and polyamine biosynthesis; putrescine biosynthesis via L-ornithine pathway; putrescine from L-ornithine: step 1/1.</text>
</comment>
<dbReference type="Gene3D" id="2.40.37.10">
    <property type="entry name" value="Lyase, Ornithine Decarboxylase, Chain A, domain 1"/>
    <property type="match status" value="1"/>
</dbReference>
<comment type="cofactor">
    <cofactor evidence="1 9">
        <name>pyridoxal 5'-phosphate</name>
        <dbReference type="ChEBI" id="CHEBI:597326"/>
    </cofactor>
</comment>
<evidence type="ECO:0000256" key="2">
    <source>
        <dbReference type="ARBA" id="ARBA00008872"/>
    </source>
</evidence>
<dbReference type="FunCoup" id="A0A2P6N2K5">
    <property type="interactions" value="89"/>
</dbReference>
<comment type="catalytic activity">
    <reaction evidence="8">
        <text>L-ornithine + H(+) = putrescine + CO2</text>
        <dbReference type="Rhea" id="RHEA:22964"/>
        <dbReference type="ChEBI" id="CHEBI:15378"/>
        <dbReference type="ChEBI" id="CHEBI:16526"/>
        <dbReference type="ChEBI" id="CHEBI:46911"/>
        <dbReference type="ChEBI" id="CHEBI:326268"/>
        <dbReference type="EC" id="4.1.1.17"/>
    </reaction>
</comment>
<feature type="domain" description="Orn/DAP/Arg decarboxylase 2 N-terminal" evidence="11">
    <location>
        <begin position="73"/>
        <end position="307"/>
    </location>
</feature>
<reference evidence="12 13" key="1">
    <citation type="journal article" date="2018" name="Genome Biol. Evol.">
        <title>Multiple Roots of Fruiting Body Formation in Amoebozoa.</title>
        <authorList>
            <person name="Hillmann F."/>
            <person name="Forbes G."/>
            <person name="Novohradska S."/>
            <person name="Ferling I."/>
            <person name="Riege K."/>
            <person name="Groth M."/>
            <person name="Westermann M."/>
            <person name="Marz M."/>
            <person name="Spaller T."/>
            <person name="Winckler T."/>
            <person name="Schaap P."/>
            <person name="Glockner G."/>
        </authorList>
    </citation>
    <scope>NUCLEOTIDE SEQUENCE [LARGE SCALE GENOMIC DNA]</scope>
    <source>
        <strain evidence="12 13">Jena</strain>
    </source>
</reference>
<accession>A0A2P6N2K5</accession>
<keyword evidence="4" id="KW-0456">Lyase</keyword>
<feature type="compositionally biased region" description="Low complexity" evidence="10">
    <location>
        <begin position="1"/>
        <end position="28"/>
    </location>
</feature>
<evidence type="ECO:0000313" key="13">
    <source>
        <dbReference type="Proteomes" id="UP000241769"/>
    </source>
</evidence>
<dbReference type="EC" id="4.1.1.17" evidence="6"/>
<gene>
    <name evidence="12" type="ORF">PROFUN_11316</name>
</gene>
<keyword evidence="13" id="KW-1185">Reference proteome</keyword>
<evidence type="ECO:0000256" key="1">
    <source>
        <dbReference type="ARBA" id="ARBA00001933"/>
    </source>
</evidence>
<dbReference type="SUPFAM" id="SSF50621">
    <property type="entry name" value="Alanine racemase C-terminal domain-like"/>
    <property type="match status" value="1"/>
</dbReference>
<feature type="modified residue" description="N6-(pyridoxal phosphate)lysine" evidence="9">
    <location>
        <position position="96"/>
    </location>
</feature>
<dbReference type="Gene3D" id="3.20.20.10">
    <property type="entry name" value="Alanine racemase"/>
    <property type="match status" value="1"/>
</dbReference>
<evidence type="ECO:0000256" key="6">
    <source>
        <dbReference type="ARBA" id="ARBA00034138"/>
    </source>
</evidence>
<organism evidence="12 13">
    <name type="scientific">Planoprotostelium fungivorum</name>
    <dbReference type="NCBI Taxonomy" id="1890364"/>
    <lineage>
        <taxon>Eukaryota</taxon>
        <taxon>Amoebozoa</taxon>
        <taxon>Evosea</taxon>
        <taxon>Variosea</taxon>
        <taxon>Cavosteliida</taxon>
        <taxon>Cavosteliaceae</taxon>
        <taxon>Planoprotostelium</taxon>
    </lineage>
</organism>
<dbReference type="InterPro" id="IPR022644">
    <property type="entry name" value="De-COase2_N"/>
</dbReference>
<dbReference type="PANTHER" id="PTHR11482:SF6">
    <property type="entry name" value="ORNITHINE DECARBOXYLASE 1-RELATED"/>
    <property type="match status" value="1"/>
</dbReference>
<feature type="active site" description="Proton donor" evidence="9">
    <location>
        <position position="376"/>
    </location>
</feature>
<dbReference type="SUPFAM" id="SSF51419">
    <property type="entry name" value="PLP-binding barrel"/>
    <property type="match status" value="1"/>
</dbReference>
<dbReference type="InterPro" id="IPR022653">
    <property type="entry name" value="De-COase2_pyr-phos_BS"/>
</dbReference>
<dbReference type="FunFam" id="3.20.20.10:FF:000005">
    <property type="entry name" value="Ornithine decarboxylase"/>
    <property type="match status" value="1"/>
</dbReference>
<dbReference type="Pfam" id="PF02784">
    <property type="entry name" value="Orn_Arg_deC_N"/>
    <property type="match status" value="1"/>
</dbReference>
<dbReference type="InterPro" id="IPR000183">
    <property type="entry name" value="Orn/DAP/Arg_de-COase"/>
</dbReference>
<evidence type="ECO:0000259" key="11">
    <source>
        <dbReference type="Pfam" id="PF02784"/>
    </source>
</evidence>
<dbReference type="InterPro" id="IPR009006">
    <property type="entry name" value="Ala_racemase/Decarboxylase_C"/>
</dbReference>
<comment type="caution">
    <text evidence="12">The sequence shown here is derived from an EMBL/GenBank/DDBJ whole genome shotgun (WGS) entry which is preliminary data.</text>
</comment>
<dbReference type="STRING" id="1890364.A0A2P6N2K5"/>
<dbReference type="GO" id="GO:0005737">
    <property type="term" value="C:cytoplasm"/>
    <property type="evidence" value="ECO:0007669"/>
    <property type="project" value="TreeGrafter"/>
</dbReference>